<accession>A0A7S2AKF4</accession>
<dbReference type="EMBL" id="HBGS01001341">
    <property type="protein sequence ID" value="CAD9370145.1"/>
    <property type="molecule type" value="Transcribed_RNA"/>
</dbReference>
<dbReference type="PANTHER" id="PTHR34966">
    <property type="entry name" value="OSJNBA0043L24.15 PROTEIN"/>
    <property type="match status" value="1"/>
</dbReference>
<protein>
    <submittedName>
        <fullName evidence="1">Uncharacterized protein</fullName>
    </submittedName>
</protein>
<name>A0A7S2AKF4_9STRA</name>
<gene>
    <name evidence="1" type="ORF">DSPE1174_LOCUS720</name>
</gene>
<sequence length="103" mass="11451">MAAFIQRVATWLANEILVKKLAENRSFQQFAVRTAETVEKITKEGVTKGVQEGISKTATTAVGGEAAVDSVRRTISQISSETSKYTRTLQEEIEKDLNKAYRK</sequence>
<reference evidence="1" key="1">
    <citation type="submission" date="2021-01" db="EMBL/GenBank/DDBJ databases">
        <authorList>
            <person name="Corre E."/>
            <person name="Pelletier E."/>
            <person name="Niang G."/>
            <person name="Scheremetjew M."/>
            <person name="Finn R."/>
            <person name="Kale V."/>
            <person name="Holt S."/>
            <person name="Cochrane G."/>
            <person name="Meng A."/>
            <person name="Brown T."/>
            <person name="Cohen L."/>
        </authorList>
    </citation>
    <scope>NUCLEOTIDE SEQUENCE</scope>
    <source>
        <strain evidence="1">CCMP1381</strain>
    </source>
</reference>
<evidence type="ECO:0000313" key="1">
    <source>
        <dbReference type="EMBL" id="CAD9370145.1"/>
    </source>
</evidence>
<dbReference type="PANTHER" id="PTHR34966:SF1">
    <property type="entry name" value="OS04G0508100 PROTEIN"/>
    <property type="match status" value="1"/>
</dbReference>
<dbReference type="AlphaFoldDB" id="A0A7S2AKF4"/>
<organism evidence="1">
    <name type="scientific">Octactis speculum</name>
    <dbReference type="NCBI Taxonomy" id="3111310"/>
    <lineage>
        <taxon>Eukaryota</taxon>
        <taxon>Sar</taxon>
        <taxon>Stramenopiles</taxon>
        <taxon>Ochrophyta</taxon>
        <taxon>Dictyochophyceae</taxon>
        <taxon>Dictyochales</taxon>
        <taxon>Dictyochaceae</taxon>
        <taxon>Octactis</taxon>
    </lineage>
</organism>
<proteinExistence type="predicted"/>